<comment type="function">
    <text evidence="1">One of two assembly initiator proteins, it binds directly to the 5'-end of the 23S rRNA, where it nucleates assembly of the 50S subunit.</text>
</comment>
<reference evidence="9" key="1">
    <citation type="journal article" date="2019" name="Mol. Phylogenet. Evol.">
        <title>Morphological evolution and classification of the red algal order Ceramiales inferred using plastid phylogenomics.</title>
        <authorList>
            <person name="Diaz-Tapia P."/>
            <person name="Pasella M.M."/>
            <person name="Verbruggen H."/>
            <person name="Maggs C.A."/>
        </authorList>
    </citation>
    <scope>NUCLEOTIDE SEQUENCE</scope>
    <source>
        <strain evidence="9">PD2929_4_</strain>
    </source>
</reference>
<gene>
    <name evidence="9" type="primary">rpl24</name>
</gene>
<reference evidence="9" key="2">
    <citation type="submission" date="2019-04" db="EMBL/GenBank/DDBJ databases">
        <authorList>
            <person name="Pasella M."/>
        </authorList>
    </citation>
    <scope>NUCLEOTIDE SEQUENCE</scope>
    <source>
        <strain evidence="9">PD2929_4_</strain>
    </source>
</reference>
<geneLocation type="plastid" evidence="9"/>
<dbReference type="HAMAP" id="MF_01326_B">
    <property type="entry name" value="Ribosomal_uL24_B"/>
    <property type="match status" value="1"/>
</dbReference>
<dbReference type="InterPro" id="IPR005824">
    <property type="entry name" value="KOW"/>
</dbReference>
<dbReference type="PROSITE" id="PS01108">
    <property type="entry name" value="RIBOSOMAL_L24"/>
    <property type="match status" value="1"/>
</dbReference>
<organism evidence="9">
    <name type="scientific">Apoglossum ruscifolium</name>
    <dbReference type="NCBI Taxonomy" id="167976"/>
    <lineage>
        <taxon>Eukaryota</taxon>
        <taxon>Rhodophyta</taxon>
        <taxon>Florideophyceae</taxon>
        <taxon>Rhodymeniophycidae</taxon>
        <taxon>Ceramiales</taxon>
        <taxon>Delesseriaceae</taxon>
        <taxon>Apoglossum</taxon>
    </lineage>
</organism>
<dbReference type="GO" id="GO:0003723">
    <property type="term" value="F:RNA binding"/>
    <property type="evidence" value="ECO:0007669"/>
    <property type="project" value="InterPro"/>
</dbReference>
<dbReference type="InterPro" id="IPR014722">
    <property type="entry name" value="Rib_uL2_dom2"/>
</dbReference>
<comment type="similarity">
    <text evidence="2 7">Belongs to the universal ribosomal protein uL24 family.</text>
</comment>
<dbReference type="GO" id="GO:0005840">
    <property type="term" value="C:ribosome"/>
    <property type="evidence" value="ECO:0007669"/>
    <property type="project" value="UniProtKB-KW"/>
</dbReference>
<evidence type="ECO:0000259" key="8">
    <source>
        <dbReference type="SMART" id="SM00739"/>
    </source>
</evidence>
<dbReference type="GO" id="GO:0006412">
    <property type="term" value="P:translation"/>
    <property type="evidence" value="ECO:0007669"/>
    <property type="project" value="InterPro"/>
</dbReference>
<evidence type="ECO:0000256" key="5">
    <source>
        <dbReference type="ARBA" id="ARBA00035282"/>
    </source>
</evidence>
<proteinExistence type="inferred from homology"/>
<protein>
    <recommendedName>
        <fullName evidence="5">Large ribosomal subunit protein uL24c</fullName>
    </recommendedName>
    <alternativeName>
        <fullName evidence="6">50S ribosomal protein L24, chloroplastic</fullName>
    </alternativeName>
</protein>
<keyword evidence="9" id="KW-0934">Plastid</keyword>
<dbReference type="Pfam" id="PF00467">
    <property type="entry name" value="KOW"/>
    <property type="match status" value="1"/>
</dbReference>
<evidence type="ECO:0000256" key="1">
    <source>
        <dbReference type="ARBA" id="ARBA00004072"/>
    </source>
</evidence>
<evidence type="ECO:0000256" key="7">
    <source>
        <dbReference type="RuleBase" id="RU003477"/>
    </source>
</evidence>
<dbReference type="Gene3D" id="2.30.30.30">
    <property type="match status" value="1"/>
</dbReference>
<dbReference type="InterPro" id="IPR005825">
    <property type="entry name" value="Ribosomal_uL24_CS"/>
</dbReference>
<evidence type="ECO:0000256" key="2">
    <source>
        <dbReference type="ARBA" id="ARBA00010618"/>
    </source>
</evidence>
<dbReference type="Pfam" id="PF17136">
    <property type="entry name" value="ribosomal_L24"/>
    <property type="match status" value="1"/>
</dbReference>
<dbReference type="CDD" id="cd06089">
    <property type="entry name" value="KOW_RPL26"/>
    <property type="match status" value="1"/>
</dbReference>
<evidence type="ECO:0000313" key="9">
    <source>
        <dbReference type="EMBL" id="QCI04692.1"/>
    </source>
</evidence>
<dbReference type="InterPro" id="IPR003256">
    <property type="entry name" value="Ribosomal_uL24"/>
</dbReference>
<feature type="domain" description="KOW" evidence="8">
    <location>
        <begin position="8"/>
        <end position="35"/>
    </location>
</feature>
<evidence type="ECO:0000256" key="6">
    <source>
        <dbReference type="ARBA" id="ARBA00035361"/>
    </source>
</evidence>
<dbReference type="SMART" id="SM00739">
    <property type="entry name" value="KOW"/>
    <property type="match status" value="1"/>
</dbReference>
<dbReference type="InterPro" id="IPR057264">
    <property type="entry name" value="Ribosomal_uL24_C"/>
</dbReference>
<evidence type="ECO:0000256" key="4">
    <source>
        <dbReference type="ARBA" id="ARBA00023274"/>
    </source>
</evidence>
<dbReference type="GO" id="GO:1990904">
    <property type="term" value="C:ribonucleoprotein complex"/>
    <property type="evidence" value="ECO:0007669"/>
    <property type="project" value="UniProtKB-KW"/>
</dbReference>
<dbReference type="PANTHER" id="PTHR12903">
    <property type="entry name" value="MITOCHONDRIAL RIBOSOMAL PROTEIN L24"/>
    <property type="match status" value="1"/>
</dbReference>
<dbReference type="AlphaFoldDB" id="A0A4D6WN75"/>
<evidence type="ECO:0000256" key="3">
    <source>
        <dbReference type="ARBA" id="ARBA00022980"/>
    </source>
</evidence>
<keyword evidence="3 7" id="KW-0689">Ribosomal protein</keyword>
<dbReference type="SUPFAM" id="SSF50104">
    <property type="entry name" value="Translation proteins SH3-like domain"/>
    <property type="match status" value="1"/>
</dbReference>
<name>A0A4D6WN75_9FLOR</name>
<dbReference type="GO" id="GO:0003735">
    <property type="term" value="F:structural constituent of ribosome"/>
    <property type="evidence" value="ECO:0007669"/>
    <property type="project" value="InterPro"/>
</dbReference>
<sequence>MMNRKQIKFKTGDNVTIISGKYKGQTGKIIKIIIKNNSLIVENINLKTKHIKPKQSEEKGIIKTIEAYIHSSNVKKIDNI</sequence>
<dbReference type="InterPro" id="IPR041988">
    <property type="entry name" value="Ribosomal_uL24_KOW"/>
</dbReference>
<dbReference type="EMBL" id="MK814614">
    <property type="protein sequence ID" value="QCI04692.1"/>
    <property type="molecule type" value="Genomic_DNA"/>
</dbReference>
<dbReference type="InterPro" id="IPR008991">
    <property type="entry name" value="Translation_prot_SH3-like_sf"/>
</dbReference>
<keyword evidence="4 7" id="KW-0687">Ribonucleoprotein</keyword>
<dbReference type="NCBIfam" id="TIGR01079">
    <property type="entry name" value="rplX_bact"/>
    <property type="match status" value="1"/>
</dbReference>
<accession>A0A4D6WN75</accession>